<name>H2AQH0_KAZAF</name>
<dbReference type="AlphaFoldDB" id="H2AQH0"/>
<dbReference type="EMBL" id="HE650822">
    <property type="protein sequence ID" value="CCF56620.1"/>
    <property type="molecule type" value="Genomic_DNA"/>
</dbReference>
<dbReference type="InParanoid" id="H2AQH0"/>
<dbReference type="HOGENOM" id="CLU_1098632_0_0_1"/>
<feature type="transmembrane region" description="Helical" evidence="1">
    <location>
        <begin position="180"/>
        <end position="200"/>
    </location>
</feature>
<keyword evidence="3" id="KW-1185">Reference proteome</keyword>
<keyword evidence="1" id="KW-1133">Transmembrane helix</keyword>
<proteinExistence type="predicted"/>
<dbReference type="RefSeq" id="XP_003955755.1">
    <property type="nucleotide sequence ID" value="XM_003955706.1"/>
</dbReference>
<sequence>MSIDMIEGYFRRSITNEIEDKAKEIVAVNIDEFDEENNEPASIGRRVAEGLSGRAIASDSLFVDIKQLNLVSRPSFTAALIRHPLNESLRLNMKSDELRQGLARLWKHTITLSLVTVVLPNTYRLLKGNAMPVRTPALLGHSSSTPVTAYIMNPGIDLPIHSGIGDFYDYKPLARIFQSLISYIYMVKIGVSLWILIYYYRKDSVEQTHPFSICSKQMGNFLEPRFQKPSSKRVDQCNSQVKVTFAGTTRSNE</sequence>
<dbReference type="Proteomes" id="UP000005220">
    <property type="component" value="Chromosome 2"/>
</dbReference>
<evidence type="ECO:0000313" key="2">
    <source>
        <dbReference type="EMBL" id="CCF56620.1"/>
    </source>
</evidence>
<reference evidence="2 3" key="1">
    <citation type="journal article" date="2011" name="Proc. Natl. Acad. Sci. U.S.A.">
        <title>Evolutionary erosion of yeast sex chromosomes by mating-type switching accidents.</title>
        <authorList>
            <person name="Gordon J.L."/>
            <person name="Armisen D."/>
            <person name="Proux-Wera E."/>
            <person name="Oheigeartaigh S.S."/>
            <person name="Byrne K.P."/>
            <person name="Wolfe K.H."/>
        </authorList>
    </citation>
    <scope>NUCLEOTIDE SEQUENCE [LARGE SCALE GENOMIC DNA]</scope>
    <source>
        <strain evidence="3">ATCC 22294 / BCRC 22015 / CBS 2517 / CECT 1963 / NBRC 1671 / NRRL Y-8276</strain>
    </source>
</reference>
<accession>H2AQH0</accession>
<evidence type="ECO:0000256" key="1">
    <source>
        <dbReference type="SAM" id="Phobius"/>
    </source>
</evidence>
<dbReference type="GeneID" id="13883080"/>
<dbReference type="OrthoDB" id="4070089at2759"/>
<dbReference type="KEGG" id="kaf:KAFR_0B03240"/>
<keyword evidence="1" id="KW-0812">Transmembrane</keyword>
<organism evidence="2 3">
    <name type="scientific">Kazachstania africana (strain ATCC 22294 / BCRC 22015 / CBS 2517 / CECT 1963 / NBRC 1671 / NRRL Y-8276)</name>
    <name type="common">Yeast</name>
    <name type="synonym">Kluyveromyces africanus</name>
    <dbReference type="NCBI Taxonomy" id="1071382"/>
    <lineage>
        <taxon>Eukaryota</taxon>
        <taxon>Fungi</taxon>
        <taxon>Dikarya</taxon>
        <taxon>Ascomycota</taxon>
        <taxon>Saccharomycotina</taxon>
        <taxon>Saccharomycetes</taxon>
        <taxon>Saccharomycetales</taxon>
        <taxon>Saccharomycetaceae</taxon>
        <taxon>Kazachstania</taxon>
    </lineage>
</organism>
<keyword evidence="1" id="KW-0472">Membrane</keyword>
<gene>
    <name evidence="2" type="primary">KAFR0B03240</name>
    <name evidence="2" type="ORF">KAFR_0B03240</name>
</gene>
<evidence type="ECO:0000313" key="3">
    <source>
        <dbReference type="Proteomes" id="UP000005220"/>
    </source>
</evidence>
<protein>
    <submittedName>
        <fullName evidence="2">Uncharacterized protein</fullName>
    </submittedName>
</protein>